<comment type="caution">
    <text evidence="3">The sequence shown here is derived from an EMBL/GenBank/DDBJ whole genome shotgun (WGS) entry which is preliminary data.</text>
</comment>
<evidence type="ECO:0000313" key="3">
    <source>
        <dbReference type="EMBL" id="MDT8899469.1"/>
    </source>
</evidence>
<sequence length="146" mass="16130">MAGRAVIDANVTLALFLNLPYSDSAYRLMEQLKKQRQALYAPALWGYECANGLYKAVQLGMISLAKADEALVDLDGMAIEQAMPTVELHHAALRWAERLGQSKAYDAQYVALAESLNAELWSADQRLIHALQAQGVSWAHWIGEVS</sequence>
<dbReference type="Proteomes" id="UP001254165">
    <property type="component" value="Unassembled WGS sequence"/>
</dbReference>
<accession>A0ABU3NRN7</accession>
<dbReference type="Gene3D" id="3.40.50.1010">
    <property type="entry name" value="5'-nuclease"/>
    <property type="match status" value="1"/>
</dbReference>
<dbReference type="InterPro" id="IPR044153">
    <property type="entry name" value="PIN_Pae0151-like"/>
</dbReference>
<keyword evidence="1" id="KW-0460">Magnesium</keyword>
<dbReference type="Pfam" id="PF01850">
    <property type="entry name" value="PIN"/>
    <property type="match status" value="1"/>
</dbReference>
<dbReference type="PANTHER" id="PTHR35901:SF1">
    <property type="entry name" value="EXONUCLEASE VAPC9"/>
    <property type="match status" value="1"/>
</dbReference>
<reference evidence="3 4" key="1">
    <citation type="submission" date="2023-07" db="EMBL/GenBank/DDBJ databases">
        <title>Novel species of Thermanaerothrix with wide hydrolytic capabilities.</title>
        <authorList>
            <person name="Zayulina K.S."/>
            <person name="Podosokorskaya O.A."/>
            <person name="Elcheninov A.G."/>
        </authorList>
    </citation>
    <scope>NUCLEOTIDE SEQUENCE [LARGE SCALE GENOMIC DNA]</scope>
    <source>
        <strain evidence="3 4">4228-RoL</strain>
    </source>
</reference>
<feature type="domain" description="PIN" evidence="2">
    <location>
        <begin position="6"/>
        <end position="128"/>
    </location>
</feature>
<dbReference type="InterPro" id="IPR029060">
    <property type="entry name" value="PIN-like_dom_sf"/>
</dbReference>
<dbReference type="InterPro" id="IPR002716">
    <property type="entry name" value="PIN_dom"/>
</dbReference>
<evidence type="ECO:0000256" key="1">
    <source>
        <dbReference type="ARBA" id="ARBA00022842"/>
    </source>
</evidence>
<dbReference type="EMBL" id="JAUHMF010000005">
    <property type="protein sequence ID" value="MDT8899469.1"/>
    <property type="molecule type" value="Genomic_DNA"/>
</dbReference>
<dbReference type="InterPro" id="IPR051619">
    <property type="entry name" value="TypeII_TA_RNase_PINc/VapC"/>
</dbReference>
<dbReference type="RefSeq" id="WP_315626196.1">
    <property type="nucleotide sequence ID" value="NZ_JAUHMF010000005.1"/>
</dbReference>
<protein>
    <submittedName>
        <fullName evidence="3">Type II toxin-antitoxin system VapC family toxin</fullName>
    </submittedName>
</protein>
<dbReference type="PANTHER" id="PTHR35901">
    <property type="entry name" value="RIBONUCLEASE VAPC3"/>
    <property type="match status" value="1"/>
</dbReference>
<organism evidence="3 4">
    <name type="scientific">Thermanaerothrix solaris</name>
    <dbReference type="NCBI Taxonomy" id="3058434"/>
    <lineage>
        <taxon>Bacteria</taxon>
        <taxon>Bacillati</taxon>
        <taxon>Chloroflexota</taxon>
        <taxon>Anaerolineae</taxon>
        <taxon>Anaerolineales</taxon>
        <taxon>Anaerolineaceae</taxon>
        <taxon>Thermanaerothrix</taxon>
    </lineage>
</organism>
<dbReference type="CDD" id="cd09873">
    <property type="entry name" value="PIN_Pae0151-like"/>
    <property type="match status" value="1"/>
</dbReference>
<evidence type="ECO:0000259" key="2">
    <source>
        <dbReference type="Pfam" id="PF01850"/>
    </source>
</evidence>
<name>A0ABU3NRN7_9CHLR</name>
<keyword evidence="4" id="KW-1185">Reference proteome</keyword>
<evidence type="ECO:0000313" key="4">
    <source>
        <dbReference type="Proteomes" id="UP001254165"/>
    </source>
</evidence>
<gene>
    <name evidence="3" type="ORF">QYE77_14485</name>
</gene>
<proteinExistence type="predicted"/>
<dbReference type="SUPFAM" id="SSF88723">
    <property type="entry name" value="PIN domain-like"/>
    <property type="match status" value="1"/>
</dbReference>